<feature type="compositionally biased region" description="Basic and acidic residues" evidence="1">
    <location>
        <begin position="254"/>
        <end position="272"/>
    </location>
</feature>
<feature type="compositionally biased region" description="Basic and acidic residues" evidence="1">
    <location>
        <begin position="131"/>
        <end position="153"/>
    </location>
</feature>
<dbReference type="InterPro" id="IPR006640">
    <property type="entry name" value="SprT-like_domain"/>
</dbReference>
<feature type="compositionally biased region" description="Pro residues" evidence="1">
    <location>
        <begin position="336"/>
        <end position="352"/>
    </location>
</feature>
<dbReference type="PANTHER" id="PTHR23099">
    <property type="entry name" value="TRANSCRIPTIONAL REGULATOR"/>
    <property type="match status" value="1"/>
</dbReference>
<feature type="compositionally biased region" description="Low complexity" evidence="1">
    <location>
        <begin position="419"/>
        <end position="429"/>
    </location>
</feature>
<feature type="compositionally biased region" description="Polar residues" evidence="1">
    <location>
        <begin position="23"/>
        <end position="33"/>
    </location>
</feature>
<feature type="domain" description="SprT-like" evidence="2">
    <location>
        <begin position="481"/>
        <end position="641"/>
    </location>
</feature>
<feature type="compositionally biased region" description="Polar residues" evidence="1">
    <location>
        <begin position="157"/>
        <end position="167"/>
    </location>
</feature>
<sequence>MARLRKPSSPSEPAIPFLPPPSASSSKPRGTRSSPRKAQITRETPSTRELRYTSLDNDDSSFLIPKLPSGDTPRKQRVLRPVASNSRLLRKLSNESLASPEKERLRSREQGLGYSYSKQLARTIAGRKIGNRAEEKRQERRPQGLDYTLEKKIKVSLQESVPQSLQPEETPLDENEDADQSLCCGDEEEPAVQESGLVEPEAPIEELQSESEDEDDEDPIVQSTTRRRGMHARAIQIESDEEDEIPEEAASMNIHEHRATLRTETVREEPAIERPPVLASRPAHRKGKSTISNWAQEVIDLTSSPPLRPIMSSPHDNEGAMLHFSPTPTKQRSPRKAPPIPRPSTPPLPPASPSKLVSPSKKKNRIPQAPDLRPSLDAFWAPEVVNTWNDKHSPSKPLVSPRKQKWLKELNLVDDSSDSDTSFPSPTASPRKKATVPPSPTKKASPTVTQIRAQRKAFSASKHSIAESFLAEVDNTITGGRIASMSASTGGIKLVWSKTLKTTAGRANWRREQIRMRMGPQPTDIRVEYRHHCSIELAEKVIDDEERLYNVLAHEYCHLTTFMISDVRNNPHGAEFKSWAAKVSKAFASKGVEVTTKHSYQIAYKYVWECIACGYEFKRHSKSVDPVRHSCGRCKGKLVQTKPTPRTTGKDGAKRERSEYQIFVKANFSRVKKELEARGLDCAMGRVMEAVAKEYREKKEMDKEKGGVVQVEELFEGLKIEDENV</sequence>
<accession>A0A6A6TL85</accession>
<dbReference type="SMART" id="SM00731">
    <property type="entry name" value="SprT"/>
    <property type="match status" value="1"/>
</dbReference>
<feature type="compositionally biased region" description="Basic and acidic residues" evidence="1">
    <location>
        <begin position="100"/>
        <end position="109"/>
    </location>
</feature>
<dbReference type="InterPro" id="IPR035240">
    <property type="entry name" value="SprT_Zn_ribbon"/>
</dbReference>
<name>A0A6A6TL85_9PLEO</name>
<protein>
    <recommendedName>
        <fullName evidence="2">SprT-like domain-containing protein</fullName>
    </recommendedName>
</protein>
<feature type="compositionally biased region" description="Acidic residues" evidence="1">
    <location>
        <begin position="238"/>
        <end position="247"/>
    </location>
</feature>
<dbReference type="GO" id="GO:0006950">
    <property type="term" value="P:response to stress"/>
    <property type="evidence" value="ECO:0007669"/>
    <property type="project" value="UniProtKB-ARBA"/>
</dbReference>
<dbReference type="OrthoDB" id="20772at2759"/>
<feature type="region of interest" description="Disordered" evidence="1">
    <location>
        <begin position="412"/>
        <end position="447"/>
    </location>
</feature>
<dbReference type="Pfam" id="PF17283">
    <property type="entry name" value="Zn_ribbon_SprT"/>
    <property type="match status" value="1"/>
</dbReference>
<feature type="region of interest" description="Disordered" evidence="1">
    <location>
        <begin position="1"/>
        <end position="291"/>
    </location>
</feature>
<feature type="compositionally biased region" description="Acidic residues" evidence="1">
    <location>
        <begin position="170"/>
        <end position="191"/>
    </location>
</feature>
<dbReference type="PANTHER" id="PTHR23099:SF0">
    <property type="entry name" value="GERM CELL NUCLEAR ACIDIC PROTEIN"/>
    <property type="match status" value="1"/>
</dbReference>
<evidence type="ECO:0000313" key="4">
    <source>
        <dbReference type="Proteomes" id="UP000799324"/>
    </source>
</evidence>
<evidence type="ECO:0000259" key="2">
    <source>
        <dbReference type="SMART" id="SM00731"/>
    </source>
</evidence>
<reference evidence="3" key="1">
    <citation type="journal article" date="2020" name="Stud. Mycol.">
        <title>101 Dothideomycetes genomes: a test case for predicting lifestyles and emergence of pathogens.</title>
        <authorList>
            <person name="Haridas S."/>
            <person name="Albert R."/>
            <person name="Binder M."/>
            <person name="Bloem J."/>
            <person name="Labutti K."/>
            <person name="Salamov A."/>
            <person name="Andreopoulos B."/>
            <person name="Baker S."/>
            <person name="Barry K."/>
            <person name="Bills G."/>
            <person name="Bluhm B."/>
            <person name="Cannon C."/>
            <person name="Castanera R."/>
            <person name="Culley D."/>
            <person name="Daum C."/>
            <person name="Ezra D."/>
            <person name="Gonzalez J."/>
            <person name="Henrissat B."/>
            <person name="Kuo A."/>
            <person name="Liang C."/>
            <person name="Lipzen A."/>
            <person name="Lutzoni F."/>
            <person name="Magnuson J."/>
            <person name="Mondo S."/>
            <person name="Nolan M."/>
            <person name="Ohm R."/>
            <person name="Pangilinan J."/>
            <person name="Park H.-J."/>
            <person name="Ramirez L."/>
            <person name="Alfaro M."/>
            <person name="Sun H."/>
            <person name="Tritt A."/>
            <person name="Yoshinaga Y."/>
            <person name="Zwiers L.-H."/>
            <person name="Turgeon B."/>
            <person name="Goodwin S."/>
            <person name="Spatafora J."/>
            <person name="Crous P."/>
            <person name="Grigoriev I."/>
        </authorList>
    </citation>
    <scope>NUCLEOTIDE SEQUENCE</scope>
    <source>
        <strain evidence="3">CBS 122681</strain>
    </source>
</reference>
<dbReference type="Pfam" id="PF10263">
    <property type="entry name" value="SprT-like"/>
    <property type="match status" value="1"/>
</dbReference>
<proteinExistence type="predicted"/>
<keyword evidence="4" id="KW-1185">Reference proteome</keyword>
<dbReference type="GO" id="GO:0005634">
    <property type="term" value="C:nucleus"/>
    <property type="evidence" value="ECO:0007669"/>
    <property type="project" value="TreeGrafter"/>
</dbReference>
<gene>
    <name evidence="3" type="ORF">K491DRAFT_37240</name>
</gene>
<dbReference type="Proteomes" id="UP000799324">
    <property type="component" value="Unassembled WGS sequence"/>
</dbReference>
<feature type="region of interest" description="Disordered" evidence="1">
    <location>
        <begin position="304"/>
        <end position="373"/>
    </location>
</feature>
<evidence type="ECO:0000256" key="1">
    <source>
        <dbReference type="SAM" id="MobiDB-lite"/>
    </source>
</evidence>
<organism evidence="3 4">
    <name type="scientific">Lophiostoma macrostomum CBS 122681</name>
    <dbReference type="NCBI Taxonomy" id="1314788"/>
    <lineage>
        <taxon>Eukaryota</taxon>
        <taxon>Fungi</taxon>
        <taxon>Dikarya</taxon>
        <taxon>Ascomycota</taxon>
        <taxon>Pezizomycotina</taxon>
        <taxon>Dothideomycetes</taxon>
        <taxon>Pleosporomycetidae</taxon>
        <taxon>Pleosporales</taxon>
        <taxon>Lophiostomataceae</taxon>
        <taxon>Lophiostoma</taxon>
    </lineage>
</organism>
<evidence type="ECO:0000313" key="3">
    <source>
        <dbReference type="EMBL" id="KAF2660610.1"/>
    </source>
</evidence>
<dbReference type="AlphaFoldDB" id="A0A6A6TL85"/>
<feature type="compositionally biased region" description="Acidic residues" evidence="1">
    <location>
        <begin position="202"/>
        <end position="219"/>
    </location>
</feature>
<dbReference type="EMBL" id="MU004298">
    <property type="protein sequence ID" value="KAF2660610.1"/>
    <property type="molecule type" value="Genomic_DNA"/>
</dbReference>